<accession>A0A2X2YF91</accession>
<proteinExistence type="predicted"/>
<dbReference type="Proteomes" id="UP000250245">
    <property type="component" value="Unassembled WGS sequence"/>
</dbReference>
<evidence type="ECO:0000313" key="2">
    <source>
        <dbReference type="Proteomes" id="UP000250245"/>
    </source>
</evidence>
<gene>
    <name evidence="1" type="ORF">NCTC11820_01288</name>
</gene>
<dbReference type="EMBL" id="UASJ01000001">
    <property type="protein sequence ID" value="SQB64998.1"/>
    <property type="molecule type" value="Genomic_DNA"/>
</dbReference>
<dbReference type="AlphaFoldDB" id="A0A2X2YF91"/>
<evidence type="ECO:0000313" key="1">
    <source>
        <dbReference type="EMBL" id="SQB64998.1"/>
    </source>
</evidence>
<name>A0A2X2YF91_9ACTO</name>
<reference evidence="1 2" key="1">
    <citation type="submission" date="2018-06" db="EMBL/GenBank/DDBJ databases">
        <authorList>
            <consortium name="Pathogen Informatics"/>
            <person name="Doyle S."/>
        </authorList>
    </citation>
    <scope>NUCLEOTIDE SEQUENCE [LARGE SCALE GENOMIC DNA]</scope>
    <source>
        <strain evidence="1 2">NCTC11820</strain>
    </source>
</reference>
<sequence length="62" mass="7289">MFLPLDNAIKIEKVQTNRWRQLIVESCDSLIPSYVARLGKRQWRMFSAIRVYGGIRIGVTHR</sequence>
<organism evidence="1 2">
    <name type="scientific">Mobiluncus curtisii</name>
    <dbReference type="NCBI Taxonomy" id="2051"/>
    <lineage>
        <taxon>Bacteria</taxon>
        <taxon>Bacillati</taxon>
        <taxon>Actinomycetota</taxon>
        <taxon>Actinomycetes</taxon>
        <taxon>Actinomycetales</taxon>
        <taxon>Actinomycetaceae</taxon>
        <taxon>Mobiluncus</taxon>
    </lineage>
</organism>
<protein>
    <submittedName>
        <fullName evidence="1">Uncharacterized protein</fullName>
    </submittedName>
</protein>